<dbReference type="EC" id="3.1.2.6" evidence="2"/>
<dbReference type="Proteomes" id="UP000190080">
    <property type="component" value="Unassembled WGS sequence"/>
</dbReference>
<accession>A0A1V4IKN6</accession>
<dbReference type="SMART" id="SM00849">
    <property type="entry name" value="Lactamase_B"/>
    <property type="match status" value="1"/>
</dbReference>
<dbReference type="PANTHER" id="PTHR42951:SF4">
    <property type="entry name" value="ACYL-COENZYME A THIOESTERASE MBLAC2"/>
    <property type="match status" value="1"/>
</dbReference>
<keyword evidence="2" id="KW-0378">Hydrolase</keyword>
<evidence type="ECO:0000313" key="3">
    <source>
        <dbReference type="Proteomes" id="UP000190080"/>
    </source>
</evidence>
<dbReference type="InterPro" id="IPR001279">
    <property type="entry name" value="Metallo-B-lactamas"/>
</dbReference>
<gene>
    <name evidence="2" type="primary">gloB_3</name>
    <name evidence="2" type="ORF">CLORY_28460</name>
</gene>
<evidence type="ECO:0000259" key="1">
    <source>
        <dbReference type="SMART" id="SM00849"/>
    </source>
</evidence>
<proteinExistence type="predicted"/>
<reference evidence="2 3" key="1">
    <citation type="submission" date="2017-03" db="EMBL/GenBank/DDBJ databases">
        <title>Genome sequence of Clostridium oryzae DSM 28571.</title>
        <authorList>
            <person name="Poehlein A."/>
            <person name="Daniel R."/>
        </authorList>
    </citation>
    <scope>NUCLEOTIDE SEQUENCE [LARGE SCALE GENOMIC DNA]</scope>
    <source>
        <strain evidence="2 3">DSM 28571</strain>
    </source>
</reference>
<dbReference type="Gene3D" id="3.60.15.10">
    <property type="entry name" value="Ribonuclease Z/Hydroxyacylglutathione hydrolase-like"/>
    <property type="match status" value="1"/>
</dbReference>
<dbReference type="SUPFAM" id="SSF56281">
    <property type="entry name" value="Metallo-hydrolase/oxidoreductase"/>
    <property type="match status" value="1"/>
</dbReference>
<dbReference type="InterPro" id="IPR036866">
    <property type="entry name" value="RibonucZ/Hydroxyglut_hydro"/>
</dbReference>
<protein>
    <submittedName>
        <fullName evidence="2">Hydroxyacylglutathione hydrolase</fullName>
        <ecNumber evidence="2">3.1.2.6</ecNumber>
    </submittedName>
</protein>
<name>A0A1V4IKN6_9CLOT</name>
<sequence>MSNWFTVEKIDHLTYAISEYKHWEQTHCYLLIGEKTSLLIDTGLGVADIKSVVTDLTDKPVQVVTTHVHWDHIGGHKYFNNIIVHEKEESWLNGKFPIPLKIVKSNLMKEPCDFPKDFDLDGYTIFQGRPTGILKDSDVIDLGGRKLEVYHTPGHSPGHICLYERSKGYLYSGDLIYEGTLYAFYPSTNPSDFMNSVSRMSKLNITRILPGHYSLDIPVTLINEIKDGFSNIYSAGNLKQGNGVFKFSHFNIHI</sequence>
<dbReference type="InterPro" id="IPR050855">
    <property type="entry name" value="NDM-1-like"/>
</dbReference>
<dbReference type="STRING" id="1450648.CLORY_28460"/>
<organism evidence="2 3">
    <name type="scientific">Clostridium oryzae</name>
    <dbReference type="NCBI Taxonomy" id="1450648"/>
    <lineage>
        <taxon>Bacteria</taxon>
        <taxon>Bacillati</taxon>
        <taxon>Bacillota</taxon>
        <taxon>Clostridia</taxon>
        <taxon>Eubacteriales</taxon>
        <taxon>Clostridiaceae</taxon>
        <taxon>Clostridium</taxon>
    </lineage>
</organism>
<feature type="domain" description="Metallo-beta-lactamase" evidence="1">
    <location>
        <begin position="25"/>
        <end position="212"/>
    </location>
</feature>
<dbReference type="AlphaFoldDB" id="A0A1V4IKN6"/>
<evidence type="ECO:0000313" key="2">
    <source>
        <dbReference type="EMBL" id="OPJ60394.1"/>
    </source>
</evidence>
<dbReference type="OrthoDB" id="9761531at2"/>
<dbReference type="Pfam" id="PF00753">
    <property type="entry name" value="Lactamase_B"/>
    <property type="match status" value="1"/>
</dbReference>
<dbReference type="PANTHER" id="PTHR42951">
    <property type="entry name" value="METALLO-BETA-LACTAMASE DOMAIN-CONTAINING"/>
    <property type="match status" value="1"/>
</dbReference>
<comment type="caution">
    <text evidence="2">The sequence shown here is derived from an EMBL/GenBank/DDBJ whole genome shotgun (WGS) entry which is preliminary data.</text>
</comment>
<keyword evidence="3" id="KW-1185">Reference proteome</keyword>
<dbReference type="EMBL" id="MZGV01000032">
    <property type="protein sequence ID" value="OPJ60394.1"/>
    <property type="molecule type" value="Genomic_DNA"/>
</dbReference>
<dbReference type="GO" id="GO:0004416">
    <property type="term" value="F:hydroxyacylglutathione hydrolase activity"/>
    <property type="evidence" value="ECO:0007669"/>
    <property type="project" value="UniProtKB-EC"/>
</dbReference>
<dbReference type="RefSeq" id="WP_079425604.1">
    <property type="nucleotide sequence ID" value="NZ_MZGV01000032.1"/>
</dbReference>